<keyword evidence="12" id="KW-0675">Receptor</keyword>
<protein>
    <submittedName>
        <fullName evidence="17">Iron transporter</fullName>
    </submittedName>
</protein>
<dbReference type="InterPro" id="IPR036942">
    <property type="entry name" value="Beta-barrel_TonB_sf"/>
</dbReference>
<proteinExistence type="inferred from homology"/>
<keyword evidence="3 14" id="KW-0813">Transport</keyword>
<keyword evidence="18" id="KW-1185">Reference proteome</keyword>
<dbReference type="CDD" id="cd01347">
    <property type="entry name" value="ligand_gated_channel"/>
    <property type="match status" value="1"/>
</dbReference>
<dbReference type="GO" id="GO:0038023">
    <property type="term" value="F:signaling receptor activity"/>
    <property type="evidence" value="ECO:0007669"/>
    <property type="project" value="InterPro"/>
</dbReference>
<evidence type="ECO:0000256" key="10">
    <source>
        <dbReference type="ARBA" id="ARBA00023077"/>
    </source>
</evidence>
<feature type="domain" description="Secretin/TonB short N-terminal" evidence="16">
    <location>
        <begin position="60"/>
        <end position="111"/>
    </location>
</feature>
<evidence type="ECO:0000256" key="2">
    <source>
        <dbReference type="ARBA" id="ARBA00009810"/>
    </source>
</evidence>
<evidence type="ECO:0000256" key="12">
    <source>
        <dbReference type="ARBA" id="ARBA00023170"/>
    </source>
</evidence>
<dbReference type="InterPro" id="IPR010105">
    <property type="entry name" value="TonB_sidphr_rcpt"/>
</dbReference>
<dbReference type="SMART" id="SM00965">
    <property type="entry name" value="STN"/>
    <property type="match status" value="1"/>
</dbReference>
<dbReference type="InterPro" id="IPR000531">
    <property type="entry name" value="Beta-barrel_TonB"/>
</dbReference>
<dbReference type="Pfam" id="PF07660">
    <property type="entry name" value="STN"/>
    <property type="match status" value="1"/>
</dbReference>
<evidence type="ECO:0000259" key="16">
    <source>
        <dbReference type="SMART" id="SM00965"/>
    </source>
</evidence>
<dbReference type="OrthoDB" id="127311at2"/>
<evidence type="ECO:0000313" key="17">
    <source>
        <dbReference type="EMBL" id="ETF03737.1"/>
    </source>
</evidence>
<evidence type="ECO:0000256" key="13">
    <source>
        <dbReference type="ARBA" id="ARBA00023237"/>
    </source>
</evidence>
<evidence type="ECO:0000313" key="18">
    <source>
        <dbReference type="Proteomes" id="UP000018733"/>
    </source>
</evidence>
<evidence type="ECO:0000256" key="11">
    <source>
        <dbReference type="ARBA" id="ARBA00023136"/>
    </source>
</evidence>
<keyword evidence="8" id="KW-0408">Iron</keyword>
<dbReference type="InterPro" id="IPR037066">
    <property type="entry name" value="Plug_dom_sf"/>
</dbReference>
<dbReference type="EMBL" id="AYXT01000001">
    <property type="protein sequence ID" value="ETF03737.1"/>
    <property type="molecule type" value="Genomic_DNA"/>
</dbReference>
<keyword evidence="4 14" id="KW-1134">Transmembrane beta strand</keyword>
<dbReference type="Gene3D" id="2.170.130.10">
    <property type="entry name" value="TonB-dependent receptor, plug domain"/>
    <property type="match status" value="1"/>
</dbReference>
<evidence type="ECO:0000256" key="5">
    <source>
        <dbReference type="ARBA" id="ARBA00022496"/>
    </source>
</evidence>
<evidence type="ECO:0000256" key="9">
    <source>
        <dbReference type="ARBA" id="ARBA00023065"/>
    </source>
</evidence>
<evidence type="ECO:0000256" key="8">
    <source>
        <dbReference type="ARBA" id="ARBA00023004"/>
    </source>
</evidence>
<dbReference type="eggNOG" id="COG4774">
    <property type="taxonomic scope" value="Bacteria"/>
</dbReference>
<keyword evidence="10 15" id="KW-0798">TonB box</keyword>
<sequence>MIRMGESRLGAVSTGVLAFFCLNPTVIQAQDRPAELARDYRIEAGPLTQSLNQFVMRSGVAMVFPSSLTADRQAPALKGRYTVREGFGKLLHGTGLRAVLQEGNTYSLIALSPPQSVLDRDPDVATLDTVYAIDDLYGRTVDGYIAVTDTTAMKTASSLLETPQTVNVVTKDQIVAQGAHSVTDAVRYTPGVLASFGDSDTRNDVLHSRGFYLKQNLNGSKLPFGAYSAAMLRIEPYGLERIDILKGPASVMYGQNTPGGIVNMTTKQPLNVPMHEIVVGGGNHDRTLGAFDFTGPVDEEGRLSYRLTGLARNSNGRVDDGFDRRIFIAPSLEWKLGDRTRLTVFSHYQRDKTLTDYSALPAIGTLYESPNGRISPTKNLGQPDFDGYERRQAAIGYEFEHVFNDVFTLRQNLQYNKVDVTTQASPGYMLDPTARYLSRVGTRGQARADVLSVDTHVQADFHMGAARHTVLAGIDYMKLDDYYKFASGLYASPLDIQNPDYNVAHPELIPRIDYRQTREQLGFYLQDQIRWNRWVLTLGGRYDQAHSRTLNQLPASVRAKQQESAWTGRVGLAYVFDNGLAPYISYSSSFEPEDGTDFSGAQFKAMKGRQIEAGVKYQPAGQKSFVTLSAFEIRQRNMTTPDPDPLHTGFLVQSGEARVRGLEIEAKAHINKSLNVIASYAYLNSRMIKANADASGRTLQGKSLERVPRHQAALWVEYQPVPALHLAAGLRYQGSNFGDADNTLALPARTLVDASVRYDAEQLSSSLKGMTLQLTASNLFNKEYIGYCLNEIQCFYGQGRTVQASLRYKW</sequence>
<keyword evidence="13 14" id="KW-0998">Cell outer membrane</keyword>
<dbReference type="PATRIC" id="fig|1424334.3.peg.101"/>
<dbReference type="GO" id="GO:0009279">
    <property type="term" value="C:cell outer membrane"/>
    <property type="evidence" value="ECO:0007669"/>
    <property type="project" value="UniProtKB-SubCell"/>
</dbReference>
<evidence type="ECO:0000256" key="7">
    <source>
        <dbReference type="ARBA" id="ARBA00022729"/>
    </source>
</evidence>
<comment type="subcellular location">
    <subcellularLocation>
        <location evidence="1 14">Cell outer membrane</location>
        <topology evidence="1 14">Multi-pass membrane protein</topology>
    </subcellularLocation>
</comment>
<keyword evidence="5" id="KW-0410">Iron transport</keyword>
<dbReference type="FunFam" id="2.40.170.20:FF:000005">
    <property type="entry name" value="TonB-dependent siderophore receptor"/>
    <property type="match status" value="1"/>
</dbReference>
<evidence type="ECO:0000256" key="15">
    <source>
        <dbReference type="RuleBase" id="RU003357"/>
    </source>
</evidence>
<evidence type="ECO:0000256" key="3">
    <source>
        <dbReference type="ARBA" id="ARBA00022448"/>
    </source>
</evidence>
<dbReference type="SUPFAM" id="SSF56935">
    <property type="entry name" value="Porins"/>
    <property type="match status" value="1"/>
</dbReference>
<dbReference type="InterPro" id="IPR011662">
    <property type="entry name" value="Secretin/TonB_short_N"/>
</dbReference>
<reference evidence="17 18" key="1">
    <citation type="journal article" date="2014" name="Genome Announc.">
        <title>Draft Genome Sequence of Advenella kashmirensis Strain W13003, a Polycyclic Aromatic Hydrocarbon-Degrading Bacterium.</title>
        <authorList>
            <person name="Wang X."/>
            <person name="Jin D."/>
            <person name="Zhou L."/>
            <person name="Wu L."/>
            <person name="An W."/>
            <person name="Zhao L."/>
        </authorList>
    </citation>
    <scope>NUCLEOTIDE SEQUENCE [LARGE SCALE GENOMIC DNA]</scope>
    <source>
        <strain evidence="17 18">W13003</strain>
    </source>
</reference>
<dbReference type="GO" id="GO:0015891">
    <property type="term" value="P:siderophore transport"/>
    <property type="evidence" value="ECO:0007669"/>
    <property type="project" value="InterPro"/>
</dbReference>
<dbReference type="RefSeq" id="WP_024003169.1">
    <property type="nucleotide sequence ID" value="NZ_KI650979.1"/>
</dbReference>
<dbReference type="PANTHER" id="PTHR32552:SF68">
    <property type="entry name" value="FERRICHROME OUTER MEMBRANE TRANSPORTER_PHAGE RECEPTOR"/>
    <property type="match status" value="1"/>
</dbReference>
<dbReference type="Proteomes" id="UP000018733">
    <property type="component" value="Unassembled WGS sequence"/>
</dbReference>
<dbReference type="GO" id="GO:0015344">
    <property type="term" value="F:siderophore uptake transmembrane transporter activity"/>
    <property type="evidence" value="ECO:0007669"/>
    <property type="project" value="TreeGrafter"/>
</dbReference>
<organism evidence="17 18">
    <name type="scientific">Advenella kashmirensis W13003</name>
    <dbReference type="NCBI Taxonomy" id="1424334"/>
    <lineage>
        <taxon>Bacteria</taxon>
        <taxon>Pseudomonadati</taxon>
        <taxon>Pseudomonadota</taxon>
        <taxon>Betaproteobacteria</taxon>
        <taxon>Burkholderiales</taxon>
        <taxon>Alcaligenaceae</taxon>
    </lineage>
</organism>
<name>V8QVR3_9BURK</name>
<keyword evidence="7" id="KW-0732">Signal</keyword>
<evidence type="ECO:0000256" key="6">
    <source>
        <dbReference type="ARBA" id="ARBA00022692"/>
    </source>
</evidence>
<dbReference type="PROSITE" id="PS52016">
    <property type="entry name" value="TONB_DEPENDENT_REC_3"/>
    <property type="match status" value="1"/>
</dbReference>
<dbReference type="PANTHER" id="PTHR32552">
    <property type="entry name" value="FERRICHROME IRON RECEPTOR-RELATED"/>
    <property type="match status" value="1"/>
</dbReference>
<dbReference type="Pfam" id="PF00593">
    <property type="entry name" value="TonB_dep_Rec_b-barrel"/>
    <property type="match status" value="1"/>
</dbReference>
<dbReference type="Pfam" id="PF07715">
    <property type="entry name" value="Plug"/>
    <property type="match status" value="1"/>
</dbReference>
<dbReference type="InterPro" id="IPR039426">
    <property type="entry name" value="TonB-dep_rcpt-like"/>
</dbReference>
<dbReference type="Gene3D" id="2.40.170.20">
    <property type="entry name" value="TonB-dependent receptor, beta-barrel domain"/>
    <property type="match status" value="1"/>
</dbReference>
<dbReference type="AlphaFoldDB" id="V8QVR3"/>
<dbReference type="InterPro" id="IPR012910">
    <property type="entry name" value="Plug_dom"/>
</dbReference>
<dbReference type="Gene3D" id="3.55.50.30">
    <property type="match status" value="1"/>
</dbReference>
<keyword evidence="11 14" id="KW-0472">Membrane</keyword>
<dbReference type="STRING" id="1424334.W822_00485"/>
<comment type="caution">
    <text evidence="17">The sequence shown here is derived from an EMBL/GenBank/DDBJ whole genome shotgun (WGS) entry which is preliminary data.</text>
</comment>
<accession>V8QVR3</accession>
<comment type="similarity">
    <text evidence="2 14 15">Belongs to the TonB-dependent receptor family.</text>
</comment>
<evidence type="ECO:0000256" key="1">
    <source>
        <dbReference type="ARBA" id="ARBA00004571"/>
    </source>
</evidence>
<dbReference type="NCBIfam" id="TIGR01783">
    <property type="entry name" value="TonB-siderophor"/>
    <property type="match status" value="1"/>
</dbReference>
<keyword evidence="6 14" id="KW-0812">Transmembrane</keyword>
<gene>
    <name evidence="17" type="ORF">W822_00485</name>
</gene>
<dbReference type="HOGENOM" id="CLU_008287_9_0_4"/>
<evidence type="ECO:0000256" key="4">
    <source>
        <dbReference type="ARBA" id="ARBA00022452"/>
    </source>
</evidence>
<evidence type="ECO:0000256" key="14">
    <source>
        <dbReference type="PROSITE-ProRule" id="PRU01360"/>
    </source>
</evidence>
<keyword evidence="9" id="KW-0406">Ion transport</keyword>